<dbReference type="EMBL" id="LNIX01000034">
    <property type="protein sequence ID" value="OXA40213.1"/>
    <property type="molecule type" value="Genomic_DNA"/>
</dbReference>
<dbReference type="Pfam" id="PF21788">
    <property type="entry name" value="TNP-like_GBD"/>
    <property type="match status" value="1"/>
</dbReference>
<feature type="coiled-coil region" evidence="6">
    <location>
        <begin position="226"/>
        <end position="253"/>
    </location>
</feature>
<protein>
    <submittedName>
        <fullName evidence="9">DNA transposase THAP9</fullName>
    </submittedName>
</protein>
<evidence type="ECO:0000256" key="7">
    <source>
        <dbReference type="SAM" id="MobiDB-lite"/>
    </source>
</evidence>
<dbReference type="Pfam" id="PF21789">
    <property type="entry name" value="TNP-like_RNaseH_C"/>
    <property type="match status" value="1"/>
</dbReference>
<gene>
    <name evidence="9" type="ORF">Fcan01_24878</name>
</gene>
<dbReference type="InterPro" id="IPR048365">
    <property type="entry name" value="TNP-like_RNaseH_N"/>
</dbReference>
<reference evidence="9 10" key="1">
    <citation type="submission" date="2015-12" db="EMBL/GenBank/DDBJ databases">
        <title>The genome of Folsomia candida.</title>
        <authorList>
            <person name="Faddeeva A."/>
            <person name="Derks M.F."/>
            <person name="Anvar Y."/>
            <person name="Smit S."/>
            <person name="Van Straalen N."/>
            <person name="Roelofs D."/>
        </authorList>
    </citation>
    <scope>NUCLEOTIDE SEQUENCE [LARGE SCALE GENOMIC DNA]</scope>
    <source>
        <strain evidence="9 10">VU population</strain>
        <tissue evidence="9">Whole body</tissue>
    </source>
</reference>
<dbReference type="InterPro" id="IPR006612">
    <property type="entry name" value="THAP_Znf"/>
</dbReference>
<evidence type="ECO:0000259" key="8">
    <source>
        <dbReference type="PROSITE" id="PS50950"/>
    </source>
</evidence>
<dbReference type="PROSITE" id="PS50950">
    <property type="entry name" value="ZF_THAP"/>
    <property type="match status" value="1"/>
</dbReference>
<dbReference type="GO" id="GO:0003677">
    <property type="term" value="F:DNA binding"/>
    <property type="evidence" value="ECO:0007669"/>
    <property type="project" value="UniProtKB-UniRule"/>
</dbReference>
<organism evidence="9 10">
    <name type="scientific">Folsomia candida</name>
    <name type="common">Springtail</name>
    <dbReference type="NCBI Taxonomy" id="158441"/>
    <lineage>
        <taxon>Eukaryota</taxon>
        <taxon>Metazoa</taxon>
        <taxon>Ecdysozoa</taxon>
        <taxon>Arthropoda</taxon>
        <taxon>Hexapoda</taxon>
        <taxon>Collembola</taxon>
        <taxon>Entomobryomorpha</taxon>
        <taxon>Isotomoidea</taxon>
        <taxon>Isotomidae</taxon>
        <taxon>Proisotominae</taxon>
        <taxon>Folsomia</taxon>
    </lineage>
</organism>
<dbReference type="OMA" id="STHCEAG"/>
<feature type="domain" description="THAP-type" evidence="8">
    <location>
        <begin position="4"/>
        <end position="92"/>
    </location>
</feature>
<dbReference type="AlphaFoldDB" id="A0A226D4V2"/>
<keyword evidence="1" id="KW-0479">Metal-binding</keyword>
<dbReference type="SMART" id="SM00980">
    <property type="entry name" value="THAP"/>
    <property type="match status" value="1"/>
</dbReference>
<feature type="region of interest" description="Disordered" evidence="7">
    <location>
        <begin position="156"/>
        <end position="191"/>
    </location>
</feature>
<evidence type="ECO:0000313" key="9">
    <source>
        <dbReference type="EMBL" id="OXA40213.1"/>
    </source>
</evidence>
<dbReference type="InterPro" id="IPR048367">
    <property type="entry name" value="TNP-like_RNaseH_C"/>
</dbReference>
<dbReference type="Pfam" id="PF05485">
    <property type="entry name" value="THAP"/>
    <property type="match status" value="1"/>
</dbReference>
<evidence type="ECO:0000256" key="1">
    <source>
        <dbReference type="ARBA" id="ARBA00022723"/>
    </source>
</evidence>
<keyword evidence="4 5" id="KW-0238">DNA-binding</keyword>
<proteinExistence type="predicted"/>
<dbReference type="InterPro" id="IPR021896">
    <property type="entry name" value="THAP9-like_HTH"/>
</dbReference>
<dbReference type="Pfam" id="PF21787">
    <property type="entry name" value="TNP-like_RNaseH_N"/>
    <property type="match status" value="1"/>
</dbReference>
<dbReference type="GO" id="GO:0008270">
    <property type="term" value="F:zinc ion binding"/>
    <property type="evidence" value="ECO:0007669"/>
    <property type="project" value="UniProtKB-KW"/>
</dbReference>
<evidence type="ECO:0000256" key="2">
    <source>
        <dbReference type="ARBA" id="ARBA00022771"/>
    </source>
</evidence>
<dbReference type="OrthoDB" id="10070386at2759"/>
<accession>A0A226D4V2</accession>
<keyword evidence="3" id="KW-0862">Zinc</keyword>
<dbReference type="InterPro" id="IPR048366">
    <property type="entry name" value="TNP-like_GBD"/>
</dbReference>
<evidence type="ECO:0000256" key="3">
    <source>
        <dbReference type="ARBA" id="ARBA00022833"/>
    </source>
</evidence>
<keyword evidence="2 5" id="KW-0863">Zinc-finger</keyword>
<dbReference type="PANTHER" id="PTHR47577:SF2">
    <property type="entry name" value="THAP DOMAIN CONTAINING 9"/>
    <property type="match status" value="1"/>
</dbReference>
<feature type="compositionally biased region" description="Basic and acidic residues" evidence="7">
    <location>
        <begin position="176"/>
        <end position="186"/>
    </location>
</feature>
<name>A0A226D4V2_FOLCA</name>
<dbReference type="PANTHER" id="PTHR47577">
    <property type="entry name" value="THAP DOMAIN-CONTAINING PROTEIN 6"/>
    <property type="match status" value="1"/>
</dbReference>
<evidence type="ECO:0000256" key="6">
    <source>
        <dbReference type="SAM" id="Coils"/>
    </source>
</evidence>
<keyword evidence="6" id="KW-0175">Coiled coil</keyword>
<dbReference type="SUPFAM" id="SSF57716">
    <property type="entry name" value="Glucocorticoid receptor-like (DNA-binding domain)"/>
    <property type="match status" value="1"/>
</dbReference>
<sequence length="1063" mass="120575">MACVKQRTCVVPSCKVVDRNREIDLSWHLFPNSAMHQKMRINWITIIRNLRNDEAWEPTRESRICSRHFLTEELYTAGILRRLRGQPVPTLFLHDATMTADVNSTGMQLDVPQVPEEPMEVTPSTAKSIGTISCPSCANTFSVTEIDGKLQGHCATDQLQPGEPNLPPSKSRKRLFHDPEDVDHPSSDVSLQVSSPSFITVTPKSRRAVRNEHSYCASPGQAADELKAVKKQLADLRVKYHQLELKLERRDRAQSTHMDSLESLKALSNRQVDTLDARFPELLFHIVENEKRAFSIKGKSGMEYDEEIKKFSATLHYHSPKAYRFFRHYLTLPHPSTIASWMKSSDCGPGYNLDVISRLGEARLSDTNNVMTDVVMIIDEMAIRKALVWDSSKHCYVGFVDYGTSDIDEPENPQLASNVLVCMIAGISGGWKCPIGYIYTDKVNGETQRAFLHKAFVLLEEQQFNVWALISDGCTSNVSLFEGYGVSDSIIQGASFEIDGDFPCSFPNPANPSQSVYAMYDVVHMMKLWRNLMGRSFEKGGRISLEDGRCVSWGFVEALFELQTVEKIRAANKLGRYHVDFINHKMSVKLAVQSLSRSVVDATSFCRDSLDLQDFRGSQGTTYFMQLLDTTFNILNSRNCGQRGDKSAINIFNFDHMTSILNEFCRTVYGMKYVGIREYKRSGKRAVYEKRLIDSDSRRAALGMMISIKSVIAISKALLIREFNPFKFVLTYRFCQDPLELFFNTVRGRLGNNNNPTVVEFRNIMKSIWHQNLKSTNTGNCIAQIDEGEVPGGMLSLKRVRKLKVLDMDDIDALDIIDLSALSDPHYSDFYRNCLAYISGNVVRVVGTKLKCEICAESLLNTDDDLLPSHFAKLIEAKDSGGLFTPCHSVFRIVELTDACYRQICKTSGGLMKVSNLDRRISMMVTARCLETTIFPHLTHHVIDFDPLTETSHLSDLISRISMHFLKIRLFDHGNRFQKMREISTSVTMPLHPGDLEIAEAIFRLFDHKLIDYVVLTEREERVALQAIPLHLREMARPRIQAKSDMLLWQQSTEADLSLPLDP</sequence>
<dbReference type="Pfam" id="PF12017">
    <property type="entry name" value="Tnp_P_element"/>
    <property type="match status" value="1"/>
</dbReference>
<evidence type="ECO:0000256" key="5">
    <source>
        <dbReference type="PROSITE-ProRule" id="PRU00309"/>
    </source>
</evidence>
<evidence type="ECO:0000313" key="10">
    <source>
        <dbReference type="Proteomes" id="UP000198287"/>
    </source>
</evidence>
<comment type="caution">
    <text evidence="9">The sequence shown here is derived from an EMBL/GenBank/DDBJ whole genome shotgun (WGS) entry which is preliminary data.</text>
</comment>
<dbReference type="Proteomes" id="UP000198287">
    <property type="component" value="Unassembled WGS sequence"/>
</dbReference>
<keyword evidence="10" id="KW-1185">Reference proteome</keyword>
<evidence type="ECO:0000256" key="4">
    <source>
        <dbReference type="ARBA" id="ARBA00023125"/>
    </source>
</evidence>